<reference evidence="1" key="2">
    <citation type="journal article" date="2015" name="Fish Shellfish Immunol.">
        <title>Early steps in the European eel (Anguilla anguilla)-Vibrio vulnificus interaction in the gills: Role of the RtxA13 toxin.</title>
        <authorList>
            <person name="Callol A."/>
            <person name="Pajuelo D."/>
            <person name="Ebbesson L."/>
            <person name="Teles M."/>
            <person name="MacKenzie S."/>
            <person name="Amaro C."/>
        </authorList>
    </citation>
    <scope>NUCLEOTIDE SEQUENCE</scope>
</reference>
<evidence type="ECO:0000313" key="1">
    <source>
        <dbReference type="EMBL" id="JAH37351.1"/>
    </source>
</evidence>
<dbReference type="EMBL" id="GBXM01071226">
    <property type="protein sequence ID" value="JAH37351.1"/>
    <property type="molecule type" value="Transcribed_RNA"/>
</dbReference>
<protein>
    <submittedName>
        <fullName evidence="1">Uncharacterized protein</fullName>
    </submittedName>
</protein>
<dbReference type="AlphaFoldDB" id="A0A0E9S7X0"/>
<name>A0A0E9S7X0_ANGAN</name>
<organism evidence="1">
    <name type="scientific">Anguilla anguilla</name>
    <name type="common">European freshwater eel</name>
    <name type="synonym">Muraena anguilla</name>
    <dbReference type="NCBI Taxonomy" id="7936"/>
    <lineage>
        <taxon>Eukaryota</taxon>
        <taxon>Metazoa</taxon>
        <taxon>Chordata</taxon>
        <taxon>Craniata</taxon>
        <taxon>Vertebrata</taxon>
        <taxon>Euteleostomi</taxon>
        <taxon>Actinopterygii</taxon>
        <taxon>Neopterygii</taxon>
        <taxon>Teleostei</taxon>
        <taxon>Anguilliformes</taxon>
        <taxon>Anguillidae</taxon>
        <taxon>Anguilla</taxon>
    </lineage>
</organism>
<accession>A0A0E9S7X0</accession>
<reference evidence="1" key="1">
    <citation type="submission" date="2014-11" db="EMBL/GenBank/DDBJ databases">
        <authorList>
            <person name="Amaro Gonzalez C."/>
        </authorList>
    </citation>
    <scope>NUCLEOTIDE SEQUENCE</scope>
</reference>
<sequence length="30" mass="3251">MIQSVLAGSCCKIVMGKLNVTEMFMCKGDL</sequence>
<proteinExistence type="predicted"/>